<sequence>MTRRTFTPTKFSPYVIRDMDESTPLIRKSKFKWFIPITLGLILLSTTLFTGYSTLSAKSSFLDLNLRIYTNNIRYDNRNPVKHEPFWEIRKEGVADSILFNTVNQGNIVCLQEVLHNQLCDILDHLNGYKDKPTNPEIPSFTDNSEDQASGAESTEETNESVQQNDYVESIDYSRNPKKGDWTFFGVGRTDGKRFGEYAPILYKSSEWIFIDGKTFWLSETPDFPSRSWDAALERIVTMVTLQSRSNPMIKLNFFNTHFDHRGIKARRESSKLIAKKMENYNSYPSFLCGDFNTEPSDEPYHILTSSGFKDARLLSLNQYGYKKTFTNFGKNDRHSIIDYIWSPSFSSNKKELIKHKNWLNYSITIKHFAILTNYFHYFFSDHRPVVSDYVVGVSL</sequence>
<keyword evidence="2" id="KW-1185">Reference proteome</keyword>
<proteinExistence type="predicted"/>
<evidence type="ECO:0000313" key="1">
    <source>
        <dbReference type="EMBL" id="CAH6721590.1"/>
    </source>
</evidence>
<reference evidence="1" key="1">
    <citation type="submission" date="2022-06" db="EMBL/GenBank/DDBJ databases">
        <authorList>
            <person name="Legras J.-L."/>
            <person name="Devillers H."/>
            <person name="Grondin C."/>
        </authorList>
    </citation>
    <scope>NUCLEOTIDE SEQUENCE</scope>
    <source>
        <strain evidence="1">CLIB 1444</strain>
    </source>
</reference>
<dbReference type="EMBL" id="CALSDN010000006">
    <property type="protein sequence ID" value="CAH6721590.1"/>
    <property type="molecule type" value="Genomic_DNA"/>
</dbReference>
<dbReference type="Proteomes" id="UP001152531">
    <property type="component" value="Unassembled WGS sequence"/>
</dbReference>
<protein>
    <submittedName>
        <fullName evidence="1">Uncharacterized protein</fullName>
    </submittedName>
</protein>
<evidence type="ECO:0000313" key="2">
    <source>
        <dbReference type="Proteomes" id="UP001152531"/>
    </source>
</evidence>
<gene>
    <name evidence="1" type="ORF">CLIB1444_06S05666</name>
</gene>
<name>A0ACA9YAY9_9ASCO</name>
<accession>A0ACA9YAY9</accession>
<organism evidence="1 2">
    <name type="scientific">[Candida] jaroonii</name>
    <dbReference type="NCBI Taxonomy" id="467808"/>
    <lineage>
        <taxon>Eukaryota</taxon>
        <taxon>Fungi</taxon>
        <taxon>Dikarya</taxon>
        <taxon>Ascomycota</taxon>
        <taxon>Saccharomycotina</taxon>
        <taxon>Pichiomycetes</taxon>
        <taxon>Debaryomycetaceae</taxon>
        <taxon>Yamadazyma</taxon>
    </lineage>
</organism>
<comment type="caution">
    <text evidence="1">The sequence shown here is derived from an EMBL/GenBank/DDBJ whole genome shotgun (WGS) entry which is preliminary data.</text>
</comment>